<sequence length="97" mass="10758">MNIPNDIAAMKARIIEDPQGVDAAMAIMTLRRDSDDRPQQHSHVTTPPQSTERAKRTSDWVEEHSLPELVRGVYEPGTSEEVESEKNGSGKDGSKKD</sequence>
<evidence type="ECO:0000256" key="1">
    <source>
        <dbReference type="SAM" id="MobiDB-lite"/>
    </source>
</evidence>
<evidence type="ECO:0000313" key="3">
    <source>
        <dbReference type="Proteomes" id="UP000706124"/>
    </source>
</evidence>
<feature type="compositionally biased region" description="Basic and acidic residues" evidence="1">
    <location>
        <begin position="84"/>
        <end position="97"/>
    </location>
</feature>
<organism evidence="2 3">
    <name type="scientific">Claviceps pazoutovae</name>
    <dbReference type="NCBI Taxonomy" id="1649127"/>
    <lineage>
        <taxon>Eukaryota</taxon>
        <taxon>Fungi</taxon>
        <taxon>Dikarya</taxon>
        <taxon>Ascomycota</taxon>
        <taxon>Pezizomycotina</taxon>
        <taxon>Sordariomycetes</taxon>
        <taxon>Hypocreomycetidae</taxon>
        <taxon>Hypocreales</taxon>
        <taxon>Clavicipitaceae</taxon>
        <taxon>Claviceps</taxon>
    </lineage>
</organism>
<keyword evidence="3" id="KW-1185">Reference proteome</keyword>
<name>A0A9P7SII7_9HYPO</name>
<feature type="region of interest" description="Disordered" evidence="1">
    <location>
        <begin position="30"/>
        <end position="97"/>
    </location>
</feature>
<dbReference type="Proteomes" id="UP000706124">
    <property type="component" value="Unassembled WGS sequence"/>
</dbReference>
<feature type="compositionally biased region" description="Basic and acidic residues" evidence="1">
    <location>
        <begin position="30"/>
        <end position="39"/>
    </location>
</feature>
<accession>A0A9P7SII7</accession>
<evidence type="ECO:0000313" key="2">
    <source>
        <dbReference type="EMBL" id="KAG5943805.1"/>
    </source>
</evidence>
<proteinExistence type="predicted"/>
<reference evidence="2 3" key="1">
    <citation type="journal article" date="2020" name="bioRxiv">
        <title>Whole genome comparisons of ergot fungi reveals the divergence and evolution of species within the genus Claviceps are the result of varying mechanisms driving genome evolution and host range expansion.</title>
        <authorList>
            <person name="Wyka S.A."/>
            <person name="Mondo S.J."/>
            <person name="Liu M."/>
            <person name="Dettman J."/>
            <person name="Nalam V."/>
            <person name="Broders K.D."/>
        </authorList>
    </citation>
    <scope>NUCLEOTIDE SEQUENCE [LARGE SCALE GENOMIC DNA]</scope>
    <source>
        <strain evidence="2 3">CCC 1485</strain>
    </source>
</reference>
<dbReference type="EMBL" id="SRPO01000062">
    <property type="protein sequence ID" value="KAG5943805.1"/>
    <property type="molecule type" value="Genomic_DNA"/>
</dbReference>
<feature type="compositionally biased region" description="Basic and acidic residues" evidence="1">
    <location>
        <begin position="52"/>
        <end position="66"/>
    </location>
</feature>
<protein>
    <submittedName>
        <fullName evidence="2">Uncharacterized protein</fullName>
    </submittedName>
</protein>
<gene>
    <name evidence="2" type="ORF">E4U60_006425</name>
</gene>
<dbReference type="AlphaFoldDB" id="A0A9P7SII7"/>
<feature type="compositionally biased region" description="Polar residues" evidence="1">
    <location>
        <begin position="41"/>
        <end position="51"/>
    </location>
</feature>
<comment type="caution">
    <text evidence="2">The sequence shown here is derived from an EMBL/GenBank/DDBJ whole genome shotgun (WGS) entry which is preliminary data.</text>
</comment>